<feature type="compositionally biased region" description="Polar residues" evidence="13">
    <location>
        <begin position="1423"/>
        <end position="1437"/>
    </location>
</feature>
<evidence type="ECO:0000313" key="18">
    <source>
        <dbReference type="Proteomes" id="UP000694888"/>
    </source>
</evidence>
<keyword evidence="11" id="KW-0807">Transducer</keyword>
<feature type="disulfide bond" evidence="12">
    <location>
        <begin position="846"/>
        <end position="861"/>
    </location>
</feature>
<protein>
    <submittedName>
        <fullName evidence="19">Uncharacterized protein LOC101853844</fullName>
    </submittedName>
</protein>
<dbReference type="InterPro" id="IPR002172">
    <property type="entry name" value="LDrepeatLR_classA_rpt"/>
</dbReference>
<proteinExistence type="predicted"/>
<evidence type="ECO:0000256" key="2">
    <source>
        <dbReference type="ARBA" id="ARBA00022475"/>
    </source>
</evidence>
<name>A0ABM0JIS8_APLCA</name>
<feature type="domain" description="G-protein coupled receptors family 1 profile" evidence="17">
    <location>
        <begin position="1113"/>
        <end position="1374"/>
    </location>
</feature>
<evidence type="ECO:0000256" key="8">
    <source>
        <dbReference type="ARBA" id="ARBA00023136"/>
    </source>
</evidence>
<dbReference type="InterPro" id="IPR032675">
    <property type="entry name" value="LRR_dom_sf"/>
</dbReference>
<dbReference type="Gene3D" id="3.10.100.10">
    <property type="entry name" value="Mannose-Binding Protein A, subunit A"/>
    <property type="match status" value="1"/>
</dbReference>
<feature type="disulfide bond" evidence="12">
    <location>
        <begin position="794"/>
        <end position="812"/>
    </location>
</feature>
<feature type="compositionally biased region" description="Low complexity" evidence="13">
    <location>
        <begin position="1409"/>
        <end position="1420"/>
    </location>
</feature>
<evidence type="ECO:0000256" key="11">
    <source>
        <dbReference type="ARBA" id="ARBA00023224"/>
    </source>
</evidence>
<feature type="transmembrane region" description="Helical" evidence="14">
    <location>
        <begin position="1131"/>
        <end position="1153"/>
    </location>
</feature>
<dbReference type="InterPro" id="IPR036055">
    <property type="entry name" value="LDL_receptor-like_sf"/>
</dbReference>
<dbReference type="PROSITE" id="PS01180">
    <property type="entry name" value="CUB"/>
    <property type="match status" value="1"/>
</dbReference>
<dbReference type="Gene3D" id="1.20.1070.10">
    <property type="entry name" value="Rhodopsin 7-helix transmembrane proteins"/>
    <property type="match status" value="1"/>
</dbReference>
<keyword evidence="6 14" id="KW-1133">Transmembrane helix</keyword>
<dbReference type="Pfam" id="PF00059">
    <property type="entry name" value="Lectin_C"/>
    <property type="match status" value="1"/>
</dbReference>
<dbReference type="InterPro" id="IPR023415">
    <property type="entry name" value="LDLR_class-A_CS"/>
</dbReference>
<keyword evidence="2" id="KW-1003">Cell membrane</keyword>
<organism evidence="18 19">
    <name type="scientific">Aplysia californica</name>
    <name type="common">California sea hare</name>
    <dbReference type="NCBI Taxonomy" id="6500"/>
    <lineage>
        <taxon>Eukaryota</taxon>
        <taxon>Metazoa</taxon>
        <taxon>Spiralia</taxon>
        <taxon>Lophotrochozoa</taxon>
        <taxon>Mollusca</taxon>
        <taxon>Gastropoda</taxon>
        <taxon>Heterobranchia</taxon>
        <taxon>Euthyneura</taxon>
        <taxon>Tectipleura</taxon>
        <taxon>Aplysiida</taxon>
        <taxon>Aplysioidea</taxon>
        <taxon>Aplysiidae</taxon>
        <taxon>Aplysia</taxon>
    </lineage>
</organism>
<dbReference type="Pfam" id="PF13855">
    <property type="entry name" value="LRR_8"/>
    <property type="match status" value="1"/>
</dbReference>
<comment type="caution">
    <text evidence="12">Lacks conserved residue(s) required for the propagation of feature annotation.</text>
</comment>
<feature type="transmembrane region" description="Helical" evidence="14">
    <location>
        <begin position="1098"/>
        <end position="1119"/>
    </location>
</feature>
<keyword evidence="7" id="KW-0297">G-protein coupled receptor</keyword>
<accession>A0ABM0JIS8</accession>
<dbReference type="SUPFAM" id="SSF49854">
    <property type="entry name" value="Spermadhesin, CUB domain"/>
    <property type="match status" value="1"/>
</dbReference>
<keyword evidence="4 14" id="KW-0812">Transmembrane</keyword>
<evidence type="ECO:0000256" key="9">
    <source>
        <dbReference type="ARBA" id="ARBA00023157"/>
    </source>
</evidence>
<keyword evidence="10" id="KW-0675">Receptor</keyword>
<dbReference type="SUPFAM" id="SSF57424">
    <property type="entry name" value="LDL receptor-like module"/>
    <property type="match status" value="5"/>
</dbReference>
<evidence type="ECO:0000259" key="15">
    <source>
        <dbReference type="PROSITE" id="PS01180"/>
    </source>
</evidence>
<dbReference type="InterPro" id="IPR000859">
    <property type="entry name" value="CUB_dom"/>
</dbReference>
<dbReference type="InterPro" id="IPR001304">
    <property type="entry name" value="C-type_lectin-like"/>
</dbReference>
<evidence type="ECO:0000313" key="19">
    <source>
        <dbReference type="RefSeq" id="XP_005094621.3"/>
    </source>
</evidence>
<feature type="transmembrane region" description="Helical" evidence="14">
    <location>
        <begin position="1271"/>
        <end position="1298"/>
    </location>
</feature>
<evidence type="ECO:0000256" key="14">
    <source>
        <dbReference type="SAM" id="Phobius"/>
    </source>
</evidence>
<dbReference type="SUPFAM" id="SSF56436">
    <property type="entry name" value="C-type lectin-like"/>
    <property type="match status" value="1"/>
</dbReference>
<feature type="region of interest" description="Disordered" evidence="13">
    <location>
        <begin position="1"/>
        <end position="32"/>
    </location>
</feature>
<feature type="region of interest" description="Disordered" evidence="13">
    <location>
        <begin position="1384"/>
        <end position="1437"/>
    </location>
</feature>
<dbReference type="InterPro" id="IPR016187">
    <property type="entry name" value="CTDL_fold"/>
</dbReference>
<dbReference type="Pfam" id="PF00001">
    <property type="entry name" value="7tm_1"/>
    <property type="match status" value="1"/>
</dbReference>
<dbReference type="CDD" id="cd00112">
    <property type="entry name" value="LDLa"/>
    <property type="match status" value="5"/>
</dbReference>
<dbReference type="Gene3D" id="2.60.120.290">
    <property type="entry name" value="Spermadhesin, CUB domain"/>
    <property type="match status" value="1"/>
</dbReference>
<dbReference type="InterPro" id="IPR001611">
    <property type="entry name" value="Leu-rich_rpt"/>
</dbReference>
<evidence type="ECO:0000256" key="10">
    <source>
        <dbReference type="ARBA" id="ARBA00023170"/>
    </source>
</evidence>
<dbReference type="PROSITE" id="PS50068">
    <property type="entry name" value="LDLRA_2"/>
    <property type="match status" value="4"/>
</dbReference>
<feature type="disulfide bond" evidence="12">
    <location>
        <begin position="787"/>
        <end position="799"/>
    </location>
</feature>
<feature type="transmembrane region" description="Helical" evidence="14">
    <location>
        <begin position="1221"/>
        <end position="1241"/>
    </location>
</feature>
<dbReference type="SMART" id="SM00034">
    <property type="entry name" value="CLECT"/>
    <property type="match status" value="1"/>
</dbReference>
<dbReference type="PANTHER" id="PTHR24372">
    <property type="entry name" value="GLYCOPROTEIN HORMONE RECEPTOR"/>
    <property type="match status" value="1"/>
</dbReference>
<dbReference type="SUPFAM" id="SSF81321">
    <property type="entry name" value="Family A G protein-coupled receptor-like"/>
    <property type="match status" value="1"/>
</dbReference>
<dbReference type="RefSeq" id="XP_005094621.3">
    <property type="nucleotide sequence ID" value="XM_005094564.3"/>
</dbReference>
<feature type="disulfide bond" evidence="12">
    <location>
        <begin position="684"/>
        <end position="702"/>
    </location>
</feature>
<keyword evidence="5" id="KW-0677">Repeat</keyword>
<keyword evidence="9 12" id="KW-1015">Disulfide bond</keyword>
<dbReference type="SMART" id="SM00042">
    <property type="entry name" value="CUB"/>
    <property type="match status" value="1"/>
</dbReference>
<feature type="domain" description="C-type lectin" evidence="16">
    <location>
        <begin position="433"/>
        <end position="575"/>
    </location>
</feature>
<evidence type="ECO:0000256" key="4">
    <source>
        <dbReference type="ARBA" id="ARBA00022692"/>
    </source>
</evidence>
<dbReference type="GeneID" id="101853844"/>
<dbReference type="CDD" id="cd00037">
    <property type="entry name" value="CLECT"/>
    <property type="match status" value="1"/>
</dbReference>
<evidence type="ECO:0000256" key="1">
    <source>
        <dbReference type="ARBA" id="ARBA00004651"/>
    </source>
</evidence>
<dbReference type="SUPFAM" id="SSF52058">
    <property type="entry name" value="L domain-like"/>
    <property type="match status" value="1"/>
</dbReference>
<dbReference type="InterPro" id="IPR016186">
    <property type="entry name" value="C-type_lectin-like/link_sf"/>
</dbReference>
<sequence>MFDRVTVKGGIQSYRPVRNTPGGGNSGPTSNTSVIFASRVTSERSLAATSAWLNRNLPQAEKKRSKRSFSTKTSVSKKCMVDHDNSTGFIYNGVERSYLASYDRWVDGYIEFYVRVDRLCGSDAGLVVQAEDGILNFQTPCCATKCDFVMEILSPPGKDMLIEFLEFNIPSTSLVEADGTLNCKDAFVSFPNELLEFCGDMTPKPFRAVPSNGRSVEIKVQTGTRLWCDDNLSFSLKYRTCEPMRQGVEADKCWSQHTVFQEVQTGFITSRGYRDDGSAGAACEWQIQVSNDSILQLSFDVDQDGSSIQSLTISTTGRRSDIEGSDSLEVVFPWDERRVQNGHLLTLPSNSARVVFRSDIGIATDLGFKITYKAVSKDAYIPILKGFTLNCTGNEHSIPQSMLCDYHADCVGREDERNCSYVNETSCPGGYVFGSSCYYLRRVSRRQRMTWQKAEDLCVHEYNGHLVTPNSQEELAMLSELVAANFSFWRAWYLGIRQITLDEDPVYGKLYQGVDGTTIFNGFNKHFGSDVPVCTVWDFTKNQREMFNMPCNSIWLGISFFGHSFSIEKVHIVCEVKNNIQETHPIASPSSSVWTDKIETFQCVRSEERIFLSRQCDRIVDCFDGSDEEDCPDQTEAPPGYFSCKSGSLLWYSHVCDGIKDCPEESDEEFCLPVPDDDPSMAVCTNGIPVPSSAWCDARFDCLDGSDEQFCRSCQGGAVLCPSVGCMPPHWVDDDALDCPIKDTKGRWIAEPRFIQHTTPVQPPPGVVQPDGYGKVTIQSLSDRQPCPPTHAQCPNGYCIPIYMLCNGHKDCPEGEDELTETCQSFCKGRYKCHKTSICLPDVYVCDGWFHCPFQDDEAFCGNNDTCPHGCMCSGKEMNCHTVSPFPDIGRVKRLNISNTVVHDISVINPNHHLIALIARNCHLHQLVRLNMVNLYMLDLSDNLLELIDLQTFEKASNLRQLSLARNNLAEVDLQSVRLLVNLEKLDVSGNPFVRLRSSFLTGCQKLKVLLLEDMGITNVDLAAFAGLSELQELSMRGNPIVKFEETILSSLPRLSLLETDNYRLCCASIIPDSLSLGTCEAPTDEISSCEDILRTPFFRAFLWLMASLTVCGNSAVLVYKFCVEHRPSHLGYNTFITSLSASDLLMGIYLAIVGTADHLFRGRYLVEADNWKNSSYCSLAGFLCLMSSEISAITICLVTLDRYLALAFPLTNVNMTQKKARLVVMVTWMTGFMCAGVPLLPPLSHWDFYSQNAVCVPLPITRASFPGTDYAFAVFIVFNLVMFLSIALGQVLIFRAVRASSQKFKNSLSGRREQDAAIAKKLALVVVTDFLCWFPIGVMGLLSKVGVPIPGQANVVSIIFILPLNSALNPYLYSVTTIRQKLKKRKKEQTRRGSGLGTTTTSKDRRTTGSSSQGTQSESSKVRSSMTRSRDTGPNTASKCLDKLRVCLKSGDISAATVKKILFRFQMSSTQTLQ</sequence>
<dbReference type="SMART" id="SM00192">
    <property type="entry name" value="LDLa"/>
    <property type="match status" value="6"/>
</dbReference>
<feature type="disulfide bond" evidence="12">
    <location>
        <begin position="696"/>
        <end position="711"/>
    </location>
</feature>
<reference evidence="19" key="1">
    <citation type="submission" date="2025-08" db="UniProtKB">
        <authorList>
            <consortium name="RefSeq"/>
        </authorList>
    </citation>
    <scope>IDENTIFICATION</scope>
</reference>
<evidence type="ECO:0000259" key="17">
    <source>
        <dbReference type="PROSITE" id="PS50262"/>
    </source>
</evidence>
<keyword evidence="8 14" id="KW-0472">Membrane</keyword>
<dbReference type="Gene3D" id="3.80.10.10">
    <property type="entry name" value="Ribonuclease Inhibitor"/>
    <property type="match status" value="2"/>
</dbReference>
<feature type="disulfide bond" evidence="12">
    <location>
        <begin position="656"/>
        <end position="671"/>
    </location>
</feature>
<dbReference type="PROSITE" id="PS50262">
    <property type="entry name" value="G_PROTEIN_RECEP_F1_2"/>
    <property type="match status" value="1"/>
</dbReference>
<dbReference type="InterPro" id="IPR035914">
    <property type="entry name" value="Sperma_CUB_dom_sf"/>
</dbReference>
<dbReference type="SMART" id="SM00369">
    <property type="entry name" value="LRR_TYP"/>
    <property type="match status" value="4"/>
</dbReference>
<feature type="transmembrane region" description="Helical" evidence="14">
    <location>
        <begin position="1356"/>
        <end position="1377"/>
    </location>
</feature>
<keyword evidence="18" id="KW-1185">Reference proteome</keyword>
<dbReference type="Proteomes" id="UP000694888">
    <property type="component" value="Unplaced"/>
</dbReference>
<dbReference type="PROSITE" id="PS00237">
    <property type="entry name" value="G_PROTEIN_RECEP_F1_1"/>
    <property type="match status" value="1"/>
</dbReference>
<keyword evidence="3" id="KW-0433">Leucine-rich repeat</keyword>
<evidence type="ECO:0000256" key="13">
    <source>
        <dbReference type="SAM" id="MobiDB-lite"/>
    </source>
</evidence>
<evidence type="ECO:0000256" key="6">
    <source>
        <dbReference type="ARBA" id="ARBA00022989"/>
    </source>
</evidence>
<evidence type="ECO:0000256" key="12">
    <source>
        <dbReference type="PROSITE-ProRule" id="PRU00124"/>
    </source>
</evidence>
<gene>
    <name evidence="19" type="primary">LOC101853844</name>
</gene>
<feature type="transmembrane region" description="Helical" evidence="14">
    <location>
        <begin position="1180"/>
        <end position="1201"/>
    </location>
</feature>
<feature type="disulfide bond" evidence="12">
    <location>
        <begin position="644"/>
        <end position="662"/>
    </location>
</feature>
<evidence type="ECO:0000256" key="3">
    <source>
        <dbReference type="ARBA" id="ARBA00022614"/>
    </source>
</evidence>
<dbReference type="Gene3D" id="4.10.400.10">
    <property type="entry name" value="Low-density Lipoprotein Receptor"/>
    <property type="match status" value="5"/>
</dbReference>
<dbReference type="CDD" id="cd00041">
    <property type="entry name" value="CUB"/>
    <property type="match status" value="1"/>
</dbReference>
<evidence type="ECO:0000256" key="7">
    <source>
        <dbReference type="ARBA" id="ARBA00023040"/>
    </source>
</evidence>
<comment type="subcellular location">
    <subcellularLocation>
        <location evidence="1">Cell membrane</location>
        <topology evidence="1">Multi-pass membrane protein</topology>
    </subcellularLocation>
</comment>
<dbReference type="PRINTS" id="PR00261">
    <property type="entry name" value="LDLRECEPTOR"/>
</dbReference>
<feature type="transmembrane region" description="Helical" evidence="14">
    <location>
        <begin position="1319"/>
        <end position="1344"/>
    </location>
</feature>
<dbReference type="PROSITE" id="PS01209">
    <property type="entry name" value="LDLRA_1"/>
    <property type="match status" value="1"/>
</dbReference>
<dbReference type="PANTHER" id="PTHR24372:SF77">
    <property type="entry name" value="G-PROTEIN COUPLED RECEPTORS FAMILY 1 PROFILE DOMAIN-CONTAINING PROTEIN"/>
    <property type="match status" value="1"/>
</dbReference>
<dbReference type="Pfam" id="PF00057">
    <property type="entry name" value="Ldl_recept_a"/>
    <property type="match status" value="2"/>
</dbReference>
<dbReference type="PROSITE" id="PS50041">
    <property type="entry name" value="C_TYPE_LECTIN_2"/>
    <property type="match status" value="1"/>
</dbReference>
<feature type="domain" description="CUB" evidence="15">
    <location>
        <begin position="253"/>
        <end position="375"/>
    </location>
</feature>
<dbReference type="InterPro" id="IPR017452">
    <property type="entry name" value="GPCR_Rhodpsn_7TM"/>
</dbReference>
<evidence type="ECO:0000259" key="16">
    <source>
        <dbReference type="PROSITE" id="PS50041"/>
    </source>
</evidence>
<dbReference type="InterPro" id="IPR003591">
    <property type="entry name" value="Leu-rich_rpt_typical-subtyp"/>
</dbReference>
<evidence type="ECO:0000256" key="5">
    <source>
        <dbReference type="ARBA" id="ARBA00022737"/>
    </source>
</evidence>
<dbReference type="InterPro" id="IPR000276">
    <property type="entry name" value="GPCR_Rhodpsn"/>
</dbReference>